<organism evidence="2">
    <name type="scientific">Cressdnaviricota sp</name>
    <dbReference type="NCBI Taxonomy" id="2748378"/>
    <lineage>
        <taxon>Viruses</taxon>
        <taxon>Monodnaviria</taxon>
        <taxon>Shotokuvirae</taxon>
        <taxon>Cressdnaviricota</taxon>
    </lineage>
</organism>
<name>A0A6M3YP44_9VIRU</name>
<sequence length="285" mass="30954">MGFFDGAGGDIVGSAIGAVGSLLGGGISASNANSLAGMNYEAQKEFAQNGIRWRVEDAKRAGVHPLYALGASTASYSPVQGYSGDYGISDAFSQMGQGVARAAQAKMTKEERDREDARQEMQDVFNLARFNMEQRRQEAEIQLIDSEIARNKAASEVALRSTAMPPAMPSGPALIAGQGDAPPSGTKEAPYWDKSIPTYGFLHDARGVKTEVLPSDPLSQRTEDKAIIEWAPWIKSTIADIGAKYFGQEVDGYWWHGDDKGYLPYPPKKKSIDAVRWARSRTGYY</sequence>
<dbReference type="EMBL" id="MN928950">
    <property type="protein sequence ID" value="QJI53669.1"/>
    <property type="molecule type" value="Genomic_DNA"/>
</dbReference>
<reference evidence="2" key="1">
    <citation type="submission" date="2020-01" db="EMBL/GenBank/DDBJ databases">
        <title>Novel CRESS-DNA virus.</title>
        <authorList>
            <person name="Liu Q."/>
            <person name="Shan T."/>
            <person name="Yang S."/>
            <person name="Zhang W."/>
        </authorList>
    </citation>
    <scope>NUCLEOTIDE SEQUENCE</scope>
    <source>
        <strain evidence="2">Blp210cre3</strain>
    </source>
</reference>
<accession>A0A6M3YP44</accession>
<proteinExistence type="predicted"/>
<evidence type="ECO:0000313" key="2">
    <source>
        <dbReference type="EMBL" id="QJI53669.1"/>
    </source>
</evidence>
<feature type="coiled-coil region" evidence="1">
    <location>
        <begin position="100"/>
        <end position="127"/>
    </location>
</feature>
<keyword evidence="1" id="KW-0175">Coiled coil</keyword>
<evidence type="ECO:0000256" key="1">
    <source>
        <dbReference type="SAM" id="Coils"/>
    </source>
</evidence>
<protein>
    <submittedName>
        <fullName evidence="2">Minor capsid protein</fullName>
    </submittedName>
</protein>